<gene>
    <name evidence="2" type="ORF">BACCIP111895_01236</name>
</gene>
<keyword evidence="1" id="KW-0472">Membrane</keyword>
<evidence type="ECO:0000256" key="1">
    <source>
        <dbReference type="SAM" id="Phobius"/>
    </source>
</evidence>
<protein>
    <submittedName>
        <fullName evidence="2">Uncharacterized protein</fullName>
    </submittedName>
</protein>
<proteinExistence type="predicted"/>
<organism evidence="2 3">
    <name type="scientific">Neobacillus rhizosphaerae</name>
    <dbReference type="NCBI Taxonomy" id="2880965"/>
    <lineage>
        <taxon>Bacteria</taxon>
        <taxon>Bacillati</taxon>
        <taxon>Bacillota</taxon>
        <taxon>Bacilli</taxon>
        <taxon>Bacillales</taxon>
        <taxon>Bacillaceae</taxon>
        <taxon>Neobacillus</taxon>
    </lineage>
</organism>
<evidence type="ECO:0000313" key="3">
    <source>
        <dbReference type="Proteomes" id="UP000838308"/>
    </source>
</evidence>
<dbReference type="Proteomes" id="UP000838308">
    <property type="component" value="Unassembled WGS sequence"/>
</dbReference>
<name>A0ABN8KKX7_9BACI</name>
<keyword evidence="3" id="KW-1185">Reference proteome</keyword>
<sequence>MRSQSFYLSFSLLSQKKVIWEKTPINEVYANDNEQEAVPESCCKITFRDSLFPHAKKWKTIGFSVLGIVVLAVAVLGYEYI</sequence>
<evidence type="ECO:0000313" key="2">
    <source>
        <dbReference type="EMBL" id="CAH2714082.1"/>
    </source>
</evidence>
<dbReference type="EMBL" id="CALBWS010000005">
    <property type="protein sequence ID" value="CAH2714082.1"/>
    <property type="molecule type" value="Genomic_DNA"/>
</dbReference>
<reference evidence="2" key="1">
    <citation type="submission" date="2022-04" db="EMBL/GenBank/DDBJ databases">
        <authorList>
            <person name="Criscuolo A."/>
        </authorList>
    </citation>
    <scope>NUCLEOTIDE SEQUENCE</scope>
    <source>
        <strain evidence="2">CIP111895</strain>
    </source>
</reference>
<accession>A0ABN8KKX7</accession>
<comment type="caution">
    <text evidence="2">The sequence shown here is derived from an EMBL/GenBank/DDBJ whole genome shotgun (WGS) entry which is preliminary data.</text>
</comment>
<keyword evidence="1" id="KW-0812">Transmembrane</keyword>
<feature type="transmembrane region" description="Helical" evidence="1">
    <location>
        <begin position="60"/>
        <end position="78"/>
    </location>
</feature>
<keyword evidence="1" id="KW-1133">Transmembrane helix</keyword>